<evidence type="ECO:0000313" key="11">
    <source>
        <dbReference type="Proteomes" id="UP000806528"/>
    </source>
</evidence>
<feature type="transmembrane region" description="Helical" evidence="9">
    <location>
        <begin position="157"/>
        <end position="176"/>
    </location>
</feature>
<dbReference type="Pfam" id="PF00939">
    <property type="entry name" value="Na_sulph_symp"/>
    <property type="match status" value="1"/>
</dbReference>
<feature type="transmembrane region" description="Helical" evidence="9">
    <location>
        <begin position="117"/>
        <end position="137"/>
    </location>
</feature>
<gene>
    <name evidence="10" type="ORF">IDM40_22180</name>
</gene>
<dbReference type="EMBL" id="JADBGI010000023">
    <property type="protein sequence ID" value="MBE3001377.1"/>
    <property type="molecule type" value="Genomic_DNA"/>
</dbReference>
<evidence type="ECO:0000256" key="4">
    <source>
        <dbReference type="ARBA" id="ARBA00022692"/>
    </source>
</evidence>
<feature type="transmembrane region" description="Helical" evidence="9">
    <location>
        <begin position="537"/>
        <end position="563"/>
    </location>
</feature>
<evidence type="ECO:0000256" key="8">
    <source>
        <dbReference type="SAM" id="MobiDB-lite"/>
    </source>
</evidence>
<feature type="transmembrane region" description="Helical" evidence="9">
    <location>
        <begin position="86"/>
        <end position="105"/>
    </location>
</feature>
<feature type="transmembrane region" description="Helical" evidence="9">
    <location>
        <begin position="188"/>
        <end position="210"/>
    </location>
</feature>
<feature type="transmembrane region" description="Helical" evidence="9">
    <location>
        <begin position="475"/>
        <end position="492"/>
    </location>
</feature>
<organism evidence="10 11">
    <name type="scientific">Nocardiopsis coralli</name>
    <dbReference type="NCBI Taxonomy" id="2772213"/>
    <lineage>
        <taxon>Bacteria</taxon>
        <taxon>Bacillati</taxon>
        <taxon>Actinomycetota</taxon>
        <taxon>Actinomycetes</taxon>
        <taxon>Streptosporangiales</taxon>
        <taxon>Nocardiopsidaceae</taxon>
        <taxon>Nocardiopsis</taxon>
    </lineage>
</organism>
<feature type="transmembrane region" description="Helical" evidence="9">
    <location>
        <begin position="379"/>
        <end position="396"/>
    </location>
</feature>
<sequence>MAASYAHSLWGSLWESHRQIKDLLTFSPRRKALRTEFAAAGHTGDSRSAADTGTHDGAGAREADAGGSEPDEDPEDPGPAPGYTPARIVGLILGPVLFALTLLFFEADGLSPEGHAVLATTLWVATWWITEAIPIPATSLLPIVLLPLTGALDGDAVVSAYGDDIVFLFLGGFALAIAMEKWNLHRRIALTIVSAIGTSPRRIILGFMVATAFLSMWVSNTAATMMMIPVGLAVVYQAARQLGKGEHSEDLPKFEKAIIFGIGYAATIGGLGTLIGTPPLAILSATVGTLFDERIGFGQWMLFGVPIVVVLLAFAWFYLTSIQFRVRFKQLPGGAESIRDEKRSLGRMSAEEKIVFTVFLFAAFMWISRTFLWEGLLPGLSDGIIAVVAMVALFTLPTRENREKRILRWEDSKKIPWGILLLFGGGLAIAAGFVETGLSEWIGEQLRALDGLNVFMVIVIATALVLYLTEITSNAATGTMILPVMAAFAVSLDVHPYALMVPTAMAANCSFMLPVGTPPNAIMFGTGRVTIMEMIKAGFWLTLIALVVIPLCTIYLLPAIWGIDLMTIPAGFL</sequence>
<keyword evidence="6 9" id="KW-0472">Membrane</keyword>
<dbReference type="RefSeq" id="WP_193123969.1">
    <property type="nucleotide sequence ID" value="NZ_JADBGI010000023.1"/>
</dbReference>
<feature type="transmembrane region" description="Helical" evidence="9">
    <location>
        <begin position="297"/>
        <end position="319"/>
    </location>
</feature>
<comment type="subcellular location">
    <subcellularLocation>
        <location evidence="1">Membrane</location>
        <topology evidence="1">Multi-pass membrane protein</topology>
    </subcellularLocation>
</comment>
<feature type="transmembrane region" description="Helical" evidence="9">
    <location>
        <begin position="498"/>
        <end position="516"/>
    </location>
</feature>
<evidence type="ECO:0000256" key="6">
    <source>
        <dbReference type="ARBA" id="ARBA00023136"/>
    </source>
</evidence>
<feature type="transmembrane region" description="Helical" evidence="9">
    <location>
        <begin position="354"/>
        <end position="373"/>
    </location>
</feature>
<evidence type="ECO:0000256" key="3">
    <source>
        <dbReference type="ARBA" id="ARBA00020150"/>
    </source>
</evidence>
<feature type="transmembrane region" description="Helical" evidence="9">
    <location>
        <begin position="216"/>
        <end position="236"/>
    </location>
</feature>
<comment type="caution">
    <text evidence="10">The sequence shown here is derived from an EMBL/GenBank/DDBJ whole genome shotgun (WGS) entry which is preliminary data.</text>
</comment>
<evidence type="ECO:0000256" key="5">
    <source>
        <dbReference type="ARBA" id="ARBA00022989"/>
    </source>
</evidence>
<comment type="similarity">
    <text evidence="2">Belongs to the SLC13A/DASS transporter (TC 2.A.47) family. NADC subfamily.</text>
</comment>
<dbReference type="Proteomes" id="UP000806528">
    <property type="component" value="Unassembled WGS sequence"/>
</dbReference>
<dbReference type="CDD" id="cd01115">
    <property type="entry name" value="SLC13_permease"/>
    <property type="match status" value="1"/>
</dbReference>
<protein>
    <recommendedName>
        <fullName evidence="3">Sodium-dependent dicarboxylate transporter SdcS</fullName>
    </recommendedName>
    <alternativeName>
        <fullName evidence="7">Na(+)/dicarboxylate symporter</fullName>
    </alternativeName>
</protein>
<proteinExistence type="inferred from homology"/>
<keyword evidence="5 9" id="KW-1133">Transmembrane helix</keyword>
<reference evidence="10 11" key="1">
    <citation type="submission" date="2020-09" db="EMBL/GenBank/DDBJ databases">
        <title>Diversity and distribution of actinomycetes associated with coral in the coast of Hainan.</title>
        <authorList>
            <person name="Li F."/>
        </authorList>
    </citation>
    <scope>NUCLEOTIDE SEQUENCE [LARGE SCALE GENOMIC DNA]</scope>
    <source>
        <strain evidence="10 11">HNM0947</strain>
    </source>
</reference>
<evidence type="ECO:0000256" key="7">
    <source>
        <dbReference type="ARBA" id="ARBA00031174"/>
    </source>
</evidence>
<feature type="transmembrane region" description="Helical" evidence="9">
    <location>
        <begin position="417"/>
        <end position="434"/>
    </location>
</feature>
<dbReference type="InterPro" id="IPR001898">
    <property type="entry name" value="SLC13A/DASS"/>
</dbReference>
<dbReference type="PANTHER" id="PTHR10283">
    <property type="entry name" value="SOLUTE CARRIER FAMILY 13 MEMBER"/>
    <property type="match status" value="1"/>
</dbReference>
<feature type="region of interest" description="Disordered" evidence="8">
    <location>
        <begin position="37"/>
        <end position="81"/>
    </location>
</feature>
<evidence type="ECO:0000256" key="1">
    <source>
        <dbReference type="ARBA" id="ARBA00004141"/>
    </source>
</evidence>
<name>A0ABR9PC12_9ACTN</name>
<evidence type="ECO:0000256" key="9">
    <source>
        <dbReference type="SAM" id="Phobius"/>
    </source>
</evidence>
<keyword evidence="4 9" id="KW-0812">Transmembrane</keyword>
<feature type="transmembrane region" description="Helical" evidence="9">
    <location>
        <begin position="257"/>
        <end position="277"/>
    </location>
</feature>
<evidence type="ECO:0000256" key="2">
    <source>
        <dbReference type="ARBA" id="ARBA00006772"/>
    </source>
</evidence>
<evidence type="ECO:0000313" key="10">
    <source>
        <dbReference type="EMBL" id="MBE3001377.1"/>
    </source>
</evidence>
<accession>A0ABR9PC12</accession>
<dbReference type="PANTHER" id="PTHR10283:SF82">
    <property type="entry name" value="SOLUTE CARRIER FAMILY 13 MEMBER 2"/>
    <property type="match status" value="1"/>
</dbReference>
<feature type="transmembrane region" description="Helical" evidence="9">
    <location>
        <begin position="446"/>
        <end position="468"/>
    </location>
</feature>
<keyword evidence="11" id="KW-1185">Reference proteome</keyword>
<dbReference type="NCBIfam" id="TIGR00785">
    <property type="entry name" value="dass"/>
    <property type="match status" value="1"/>
</dbReference>